<keyword evidence="1" id="KW-0812">Transmembrane</keyword>
<feature type="transmembrane region" description="Helical" evidence="1">
    <location>
        <begin position="89"/>
        <end position="113"/>
    </location>
</feature>
<keyword evidence="1" id="KW-0472">Membrane</keyword>
<keyword evidence="3" id="KW-1185">Reference proteome</keyword>
<feature type="transmembrane region" description="Helical" evidence="1">
    <location>
        <begin position="12"/>
        <end position="30"/>
    </location>
</feature>
<accession>A0ABU4SQA4</accession>
<dbReference type="EMBL" id="VCDP01000088">
    <property type="protein sequence ID" value="MDX8000817.1"/>
    <property type="molecule type" value="Genomic_DNA"/>
</dbReference>
<feature type="transmembrane region" description="Helical" evidence="1">
    <location>
        <begin position="119"/>
        <end position="137"/>
    </location>
</feature>
<evidence type="ECO:0000313" key="3">
    <source>
        <dbReference type="Proteomes" id="UP001271640"/>
    </source>
</evidence>
<sequence>MLEKIKEFRSKTLIFFIISVFLSLLAGVSGGEFSKEMVNLLMEHHTPRTIPLLTVISMMFAAFVLFFYGKHTPKKKINNFLYKNIIYKLTTFGRSLSSIGIAIFLGLLVTALVYQESKISIEIIVVVVTLVGYWALLRLVDICAEKGLGETISLKYQKGVLGFIFFTVPFVYFLG</sequence>
<feature type="transmembrane region" description="Helical" evidence="1">
    <location>
        <begin position="50"/>
        <end position="68"/>
    </location>
</feature>
<gene>
    <name evidence="2" type="ORF">FE394_16890</name>
</gene>
<comment type="caution">
    <text evidence="2">The sequence shown here is derived from an EMBL/GenBank/DDBJ whole genome shotgun (WGS) entry which is preliminary data.</text>
</comment>
<dbReference type="RefSeq" id="WP_319927533.1">
    <property type="nucleotide sequence ID" value="NZ_VCDP01000088.1"/>
</dbReference>
<organism evidence="2 3">
    <name type="scientific">Xenorhabdus littoralis</name>
    <dbReference type="NCBI Taxonomy" id="2582835"/>
    <lineage>
        <taxon>Bacteria</taxon>
        <taxon>Pseudomonadati</taxon>
        <taxon>Pseudomonadota</taxon>
        <taxon>Gammaproteobacteria</taxon>
        <taxon>Enterobacterales</taxon>
        <taxon>Morganellaceae</taxon>
        <taxon>Xenorhabdus</taxon>
    </lineage>
</organism>
<evidence type="ECO:0000313" key="2">
    <source>
        <dbReference type="EMBL" id="MDX8000817.1"/>
    </source>
</evidence>
<name>A0ABU4SQA4_9GAMM</name>
<proteinExistence type="predicted"/>
<reference evidence="3" key="1">
    <citation type="journal article" date="2024" name="Toxins">
        <title>Genome Sequence Analysis of Native Xenorhabdus Strains Isolated from Entomopathogenic Nematodes in Argentina.</title>
        <authorList>
            <person name="Palma L."/>
            <person name="Frizzo L."/>
            <person name="Kaiser S."/>
            <person name="Berry C."/>
            <person name="Caballero P."/>
            <person name="Bode H.B."/>
            <person name="Del Valle E.E."/>
        </authorList>
    </citation>
    <scope>NUCLEOTIDE SEQUENCE [LARGE SCALE GENOMIC DNA]</scope>
    <source>
        <strain evidence="3">Reich</strain>
    </source>
</reference>
<feature type="transmembrane region" description="Helical" evidence="1">
    <location>
        <begin position="158"/>
        <end position="174"/>
    </location>
</feature>
<dbReference type="Proteomes" id="UP001271640">
    <property type="component" value="Unassembled WGS sequence"/>
</dbReference>
<evidence type="ECO:0000256" key="1">
    <source>
        <dbReference type="SAM" id="Phobius"/>
    </source>
</evidence>
<protein>
    <submittedName>
        <fullName evidence="2">Uncharacterized protein</fullName>
    </submittedName>
</protein>
<keyword evidence="1" id="KW-1133">Transmembrane helix</keyword>